<reference evidence="1 2" key="1">
    <citation type="journal article" date="2011" name="Proc. Natl. Acad. Sci. U.S.A.">
        <title>Genetic diversity and population structure of the endangered marsupial Sarcophilus harrisii (Tasmanian devil).</title>
        <authorList>
            <person name="Miller W."/>
            <person name="Hayes V.M."/>
            <person name="Ratan A."/>
            <person name="Petersen D.C."/>
            <person name="Wittekindt N.E."/>
            <person name="Miller J."/>
            <person name="Walenz B."/>
            <person name="Knight J."/>
            <person name="Qi J."/>
            <person name="Zhao F."/>
            <person name="Wang Q."/>
            <person name="Bedoya-Reina O.C."/>
            <person name="Katiyar N."/>
            <person name="Tomsho L.P."/>
            <person name="Kasson L.M."/>
            <person name="Hardie R.A."/>
            <person name="Woodbridge P."/>
            <person name="Tindall E.A."/>
            <person name="Bertelsen M.F."/>
            <person name="Dixon D."/>
            <person name="Pyecroft S."/>
            <person name="Helgen K.M."/>
            <person name="Lesk A.M."/>
            <person name="Pringle T.H."/>
            <person name="Patterson N."/>
            <person name="Zhang Y."/>
            <person name="Kreiss A."/>
            <person name="Woods G.M."/>
            <person name="Jones M.E."/>
            <person name="Schuster S.C."/>
        </authorList>
    </citation>
    <scope>NUCLEOTIDE SEQUENCE [LARGE SCALE GENOMIC DNA]</scope>
</reference>
<name>A0A7N4PCJ6_SARHA</name>
<keyword evidence="2" id="KW-1185">Reference proteome</keyword>
<evidence type="ECO:0000313" key="2">
    <source>
        <dbReference type="Proteomes" id="UP000007648"/>
    </source>
</evidence>
<dbReference type="AlphaFoldDB" id="A0A7N4PCJ6"/>
<reference evidence="1" key="2">
    <citation type="submission" date="2025-08" db="UniProtKB">
        <authorList>
            <consortium name="Ensembl"/>
        </authorList>
    </citation>
    <scope>IDENTIFICATION</scope>
</reference>
<evidence type="ECO:0000313" key="1">
    <source>
        <dbReference type="Ensembl" id="ENSSHAP00000036456.1"/>
    </source>
</evidence>
<accession>A0A7N4PCJ6</accession>
<organism evidence="1 2">
    <name type="scientific">Sarcophilus harrisii</name>
    <name type="common">Tasmanian devil</name>
    <name type="synonym">Sarcophilus laniarius</name>
    <dbReference type="NCBI Taxonomy" id="9305"/>
    <lineage>
        <taxon>Eukaryota</taxon>
        <taxon>Metazoa</taxon>
        <taxon>Chordata</taxon>
        <taxon>Craniata</taxon>
        <taxon>Vertebrata</taxon>
        <taxon>Euteleostomi</taxon>
        <taxon>Mammalia</taxon>
        <taxon>Metatheria</taxon>
        <taxon>Dasyuromorphia</taxon>
        <taxon>Dasyuridae</taxon>
        <taxon>Sarcophilus</taxon>
    </lineage>
</organism>
<reference evidence="1" key="3">
    <citation type="submission" date="2025-09" db="UniProtKB">
        <authorList>
            <consortium name="Ensembl"/>
        </authorList>
    </citation>
    <scope>IDENTIFICATION</scope>
</reference>
<sequence>AGAGNKLIFGIGSSLKIKP</sequence>
<protein>
    <submittedName>
        <fullName evidence="1">Uncharacterized protein</fullName>
    </submittedName>
</protein>
<proteinExistence type="predicted"/>
<dbReference type="Proteomes" id="UP000007648">
    <property type="component" value="Unassembled WGS sequence"/>
</dbReference>
<dbReference type="Ensembl" id="ENSSHAT00000041876.1">
    <property type="protein sequence ID" value="ENSSHAP00000036456.1"/>
    <property type="gene ID" value="ENSSHAG00000029152.1"/>
</dbReference>
<dbReference type="InParanoid" id="A0A7N4PCJ6"/>